<dbReference type="Pfam" id="PF00072">
    <property type="entry name" value="Response_reg"/>
    <property type="match status" value="1"/>
</dbReference>
<comment type="caution">
    <text evidence="5">The sequence shown here is derived from an EMBL/GenBank/DDBJ whole genome shotgun (WGS) entry which is preliminary data.</text>
</comment>
<dbReference type="PROSITE" id="PS50110">
    <property type="entry name" value="RESPONSE_REGULATORY"/>
    <property type="match status" value="1"/>
</dbReference>
<evidence type="ECO:0000259" key="4">
    <source>
        <dbReference type="PROSITE" id="PS50110"/>
    </source>
</evidence>
<dbReference type="GO" id="GO:0000160">
    <property type="term" value="P:phosphorelay signal transduction system"/>
    <property type="evidence" value="ECO:0007669"/>
    <property type="project" value="InterPro"/>
</dbReference>
<dbReference type="PANTHER" id="PTHR44591">
    <property type="entry name" value="STRESS RESPONSE REGULATOR PROTEIN 1"/>
    <property type="match status" value="1"/>
</dbReference>
<dbReference type="InterPro" id="IPR011006">
    <property type="entry name" value="CheY-like_superfamily"/>
</dbReference>
<keyword evidence="6" id="KW-1185">Reference proteome</keyword>
<dbReference type="Gene3D" id="3.40.1550.10">
    <property type="entry name" value="CheC-like"/>
    <property type="match status" value="1"/>
</dbReference>
<dbReference type="RefSeq" id="WP_110574096.1">
    <property type="nucleotide sequence ID" value="NZ_PIPV01000004.1"/>
</dbReference>
<accession>A0A432Y271</accession>
<dbReference type="SUPFAM" id="SSF52172">
    <property type="entry name" value="CheY-like"/>
    <property type="match status" value="1"/>
</dbReference>
<proteinExistence type="predicted"/>
<dbReference type="GO" id="GO:0006935">
    <property type="term" value="P:chemotaxis"/>
    <property type="evidence" value="ECO:0007669"/>
    <property type="project" value="UniProtKB-KW"/>
</dbReference>
<dbReference type="InterPro" id="IPR050595">
    <property type="entry name" value="Bact_response_regulator"/>
</dbReference>
<keyword evidence="2 3" id="KW-0597">Phosphoprotein</keyword>
<dbReference type="SUPFAM" id="SSF103039">
    <property type="entry name" value="CheC-like"/>
    <property type="match status" value="1"/>
</dbReference>
<dbReference type="Gene3D" id="3.40.50.2300">
    <property type="match status" value="1"/>
</dbReference>
<dbReference type="InterPro" id="IPR001789">
    <property type="entry name" value="Sig_transdc_resp-reg_receiver"/>
</dbReference>
<protein>
    <submittedName>
        <fullName evidence="5">Response regulator</fullName>
    </submittedName>
</protein>
<dbReference type="SMART" id="SM00448">
    <property type="entry name" value="REC"/>
    <property type="match status" value="1"/>
</dbReference>
<evidence type="ECO:0000313" key="6">
    <source>
        <dbReference type="Proteomes" id="UP000287330"/>
    </source>
</evidence>
<dbReference type="PANTHER" id="PTHR44591:SF24">
    <property type="entry name" value="PROTEIN-GLUTAMATE METHYLESTERASE_PROTEIN-GLUTAMINE GLUTAMINASE 1"/>
    <property type="match status" value="1"/>
</dbReference>
<gene>
    <name evidence="5" type="ORF">CWE25_06630</name>
</gene>
<evidence type="ECO:0000256" key="3">
    <source>
        <dbReference type="PROSITE-ProRule" id="PRU00169"/>
    </source>
</evidence>
<keyword evidence="1" id="KW-0145">Chemotaxis</keyword>
<organism evidence="5 6">
    <name type="scientific">Idiomarina fontislapidosi</name>
    <dbReference type="NCBI Taxonomy" id="263723"/>
    <lineage>
        <taxon>Bacteria</taxon>
        <taxon>Pseudomonadati</taxon>
        <taxon>Pseudomonadota</taxon>
        <taxon>Gammaproteobacteria</taxon>
        <taxon>Alteromonadales</taxon>
        <taxon>Idiomarinaceae</taxon>
        <taxon>Idiomarina</taxon>
    </lineage>
</organism>
<dbReference type="OrthoDB" id="281471at2"/>
<feature type="modified residue" description="4-aspartylphosphate" evidence="3">
    <location>
        <position position="54"/>
    </location>
</feature>
<dbReference type="InterPro" id="IPR028976">
    <property type="entry name" value="CheC-like_sf"/>
</dbReference>
<dbReference type="CDD" id="cd17910">
    <property type="entry name" value="CheC_ClassII"/>
    <property type="match status" value="1"/>
</dbReference>
<reference evidence="6" key="1">
    <citation type="journal article" date="2018" name="Front. Microbiol.">
        <title>Genome-Based Analysis Reveals the Taxonomy and Diversity of the Family Idiomarinaceae.</title>
        <authorList>
            <person name="Liu Y."/>
            <person name="Lai Q."/>
            <person name="Shao Z."/>
        </authorList>
    </citation>
    <scope>NUCLEOTIDE SEQUENCE [LARGE SCALE GENOMIC DNA]</scope>
    <source>
        <strain evidence="6">F23</strain>
    </source>
</reference>
<name>A0A432Y271_9GAMM</name>
<dbReference type="CDD" id="cd17593">
    <property type="entry name" value="REC_CheC-like"/>
    <property type="match status" value="1"/>
</dbReference>
<sequence>MTLKVTLCDDSRMARRQLLKSLPKDWDATVYQAEHGEQALQRIDNGEAQLLLLDLNMPVMDGYQVLEHLAQHERDCVVIVISGDIQPEAYQRVMRLGALAFVKKPFKTAEIAQYLQQFGLYQPSSGHLQEASEVEVTANALDVYREVANVAMGQAGDHIARVLNQFIELPVPNVNWIAPSELHMALQSIDHAERVSAVSQGFAGSGILGEALTLLTDTSVDDVRRLLGEQLSGNEQQQRIEALMDIASIITSACLNGLGHQLHVEFTASQPVLLGQHKALADLLNQPQQRWQKVLAIEIGYQLPKHRIGFDLLILLPEDAVLRLDQQVAHWYAE</sequence>
<feature type="domain" description="Response regulatory" evidence="4">
    <location>
        <begin position="4"/>
        <end position="119"/>
    </location>
</feature>
<evidence type="ECO:0000256" key="1">
    <source>
        <dbReference type="ARBA" id="ARBA00022500"/>
    </source>
</evidence>
<dbReference type="AlphaFoldDB" id="A0A432Y271"/>
<dbReference type="EMBL" id="PIPV01000004">
    <property type="protein sequence ID" value="RUO55053.1"/>
    <property type="molecule type" value="Genomic_DNA"/>
</dbReference>
<evidence type="ECO:0000256" key="2">
    <source>
        <dbReference type="ARBA" id="ARBA00022553"/>
    </source>
</evidence>
<dbReference type="Proteomes" id="UP000287330">
    <property type="component" value="Unassembled WGS sequence"/>
</dbReference>
<evidence type="ECO:0000313" key="5">
    <source>
        <dbReference type="EMBL" id="RUO55053.1"/>
    </source>
</evidence>